<sequence>MKTKTIPFDPTRYLTTEEEIAIYLEVAAEEAAEANDDRILLKAIETAAKAKGIMQVAKEAGVSRESLYKSLSDTTKPRYETISKVLNALGMKITVTPKHSAKA</sequence>
<reference evidence="2" key="1">
    <citation type="submission" date="2017-05" db="EMBL/GenBank/DDBJ databases">
        <authorList>
            <person name="Song R."/>
            <person name="Chenine A.L."/>
            <person name="Ruprecht R.M."/>
        </authorList>
    </citation>
    <scope>NUCLEOTIDE SEQUENCE</scope>
    <source>
        <strain evidence="2">Kingella_eburonensis</strain>
    </source>
</reference>
<keyword evidence="4" id="KW-1185">Reference proteome</keyword>
<dbReference type="GO" id="GO:0003677">
    <property type="term" value="F:DNA binding"/>
    <property type="evidence" value="ECO:0007669"/>
    <property type="project" value="InterPro"/>
</dbReference>
<proteinExistence type="predicted"/>
<protein>
    <recommendedName>
        <fullName evidence="1">HTH cro/C1-type domain-containing protein</fullName>
    </recommendedName>
</protein>
<dbReference type="GeneID" id="83625333"/>
<feature type="domain" description="HTH cro/C1-type" evidence="1">
    <location>
        <begin position="55"/>
        <end position="100"/>
    </location>
</feature>
<dbReference type="InterPro" id="IPR010982">
    <property type="entry name" value="Lambda_DNA-bd_dom_sf"/>
</dbReference>
<dbReference type="AlphaFoldDB" id="A0A238HGX7"/>
<name>A0A238HGX7_9NEIS</name>
<dbReference type="Gene3D" id="1.10.260.40">
    <property type="entry name" value="lambda repressor-like DNA-binding domains"/>
    <property type="match status" value="1"/>
</dbReference>
<dbReference type="CDD" id="cd00093">
    <property type="entry name" value="HTH_XRE"/>
    <property type="match status" value="1"/>
</dbReference>
<dbReference type="EMBL" id="FXUV02000014">
    <property type="protein sequence ID" value="SNB61858.1"/>
    <property type="molecule type" value="Genomic_DNA"/>
</dbReference>
<evidence type="ECO:0000313" key="3">
    <source>
        <dbReference type="EMBL" id="SNB61858.1"/>
    </source>
</evidence>
<evidence type="ECO:0000313" key="4">
    <source>
        <dbReference type="Proteomes" id="UP000215450"/>
    </source>
</evidence>
<dbReference type="PANTHER" id="PTHR40275:SF1">
    <property type="entry name" value="SSL7038 PROTEIN"/>
    <property type="match status" value="1"/>
</dbReference>
<dbReference type="RefSeq" id="WP_052368655.1">
    <property type="nucleotide sequence ID" value="NZ_CCNJ01000031.1"/>
</dbReference>
<dbReference type="EMBL" id="FXUV01000021">
    <property type="protein sequence ID" value="SMQ12436.1"/>
    <property type="molecule type" value="Genomic_DNA"/>
</dbReference>
<dbReference type="Proteomes" id="UP000215450">
    <property type="component" value="Unassembled WGS sequence"/>
</dbReference>
<dbReference type="InterPro" id="IPR001387">
    <property type="entry name" value="Cro/C1-type_HTH"/>
</dbReference>
<evidence type="ECO:0000313" key="2">
    <source>
        <dbReference type="EMBL" id="SMQ12436.1"/>
    </source>
</evidence>
<dbReference type="InterPro" id="IPR014057">
    <property type="entry name" value="HI1420"/>
</dbReference>
<evidence type="ECO:0000259" key="1">
    <source>
        <dbReference type="PROSITE" id="PS50943"/>
    </source>
</evidence>
<gene>
    <name evidence="3" type="ORF">KEBURONENSIS_00923</name>
    <name evidence="2" type="ORF">KEBURONENSIS_01336</name>
</gene>
<reference evidence="3 4" key="2">
    <citation type="submission" date="2017-06" db="EMBL/GenBank/DDBJ databases">
        <authorList>
            <person name="Kim H.J."/>
            <person name="Triplett B.A."/>
        </authorList>
    </citation>
    <scope>NUCLEOTIDE SEQUENCE [LARGE SCALE GENOMIC DNA]</scope>
    <source>
        <strain evidence="3">Kingella_eburonensis</strain>
    </source>
</reference>
<dbReference type="STRING" id="1522312.GCA_900177895_01242"/>
<organism evidence="2">
    <name type="scientific">Kingella negevensis</name>
    <dbReference type="NCBI Taxonomy" id="1522312"/>
    <lineage>
        <taxon>Bacteria</taxon>
        <taxon>Pseudomonadati</taxon>
        <taxon>Pseudomonadota</taxon>
        <taxon>Betaproteobacteria</taxon>
        <taxon>Neisseriales</taxon>
        <taxon>Neisseriaceae</taxon>
        <taxon>Kingella</taxon>
    </lineage>
</organism>
<accession>A0A238HGX7</accession>
<dbReference type="PANTHER" id="PTHR40275">
    <property type="entry name" value="SSL7038 PROTEIN"/>
    <property type="match status" value="1"/>
</dbReference>
<dbReference type="SUPFAM" id="SSF47413">
    <property type="entry name" value="lambda repressor-like DNA-binding domains"/>
    <property type="match status" value="1"/>
</dbReference>
<dbReference type="PROSITE" id="PS50943">
    <property type="entry name" value="HTH_CROC1"/>
    <property type="match status" value="1"/>
</dbReference>
<dbReference type="Pfam" id="PF21716">
    <property type="entry name" value="dnstrm_HI1420"/>
    <property type="match status" value="1"/>
</dbReference>
<dbReference type="NCBIfam" id="TIGR02684">
    <property type="entry name" value="dnstrm_HI1420"/>
    <property type="match status" value="1"/>
</dbReference>